<evidence type="ECO:0000256" key="4">
    <source>
        <dbReference type="PIRSR" id="PIRSR617939-2"/>
    </source>
</evidence>
<gene>
    <name evidence="6" type="ORF">BT67DRAFT_374403</name>
</gene>
<dbReference type="CDD" id="cd06661">
    <property type="entry name" value="GGCT_like"/>
    <property type="match status" value="1"/>
</dbReference>
<dbReference type="EMBL" id="MU853403">
    <property type="protein sequence ID" value="KAK4136875.1"/>
    <property type="molecule type" value="Genomic_DNA"/>
</dbReference>
<dbReference type="GO" id="GO:0003839">
    <property type="term" value="F:gamma-glutamylcyclotransferase activity"/>
    <property type="evidence" value="ECO:0007669"/>
    <property type="project" value="UniProtKB-EC"/>
</dbReference>
<dbReference type="AlphaFoldDB" id="A0AAN6UQK6"/>
<protein>
    <recommendedName>
        <fullName evidence="1">gamma-glutamylcyclotransferase</fullName>
        <ecNumber evidence="1">4.3.2.9</ecNumber>
    </recommendedName>
</protein>
<evidence type="ECO:0000259" key="5">
    <source>
        <dbReference type="Pfam" id="PF06094"/>
    </source>
</evidence>
<dbReference type="EC" id="4.3.2.9" evidence="1"/>
<keyword evidence="2" id="KW-0456">Lyase</keyword>
<evidence type="ECO:0000313" key="7">
    <source>
        <dbReference type="Proteomes" id="UP001304895"/>
    </source>
</evidence>
<feature type="binding site" evidence="4">
    <location>
        <begin position="6"/>
        <end position="11"/>
    </location>
    <ligand>
        <name>substrate</name>
    </ligand>
</feature>
<keyword evidence="7" id="KW-1185">Reference proteome</keyword>
<dbReference type="Proteomes" id="UP001304895">
    <property type="component" value="Unassembled WGS sequence"/>
</dbReference>
<reference evidence="6" key="2">
    <citation type="submission" date="2023-05" db="EMBL/GenBank/DDBJ databases">
        <authorList>
            <consortium name="Lawrence Berkeley National Laboratory"/>
            <person name="Steindorff A."/>
            <person name="Hensen N."/>
            <person name="Bonometti L."/>
            <person name="Westerberg I."/>
            <person name="Brannstrom I.O."/>
            <person name="Guillou S."/>
            <person name="Cros-Aarteil S."/>
            <person name="Calhoun S."/>
            <person name="Haridas S."/>
            <person name="Kuo A."/>
            <person name="Mondo S."/>
            <person name="Pangilinan J."/>
            <person name="Riley R."/>
            <person name="Labutti K."/>
            <person name="Andreopoulos B."/>
            <person name="Lipzen A."/>
            <person name="Chen C."/>
            <person name="Yanf M."/>
            <person name="Daum C."/>
            <person name="Ng V."/>
            <person name="Clum A."/>
            <person name="Ohm R."/>
            <person name="Martin F."/>
            <person name="Silar P."/>
            <person name="Natvig D."/>
            <person name="Lalanne C."/>
            <person name="Gautier V."/>
            <person name="Ament-Velasquez S.L."/>
            <person name="Kruys A."/>
            <person name="Hutchinson M.I."/>
            <person name="Powell A.J."/>
            <person name="Barry K."/>
            <person name="Miller A.N."/>
            <person name="Grigoriev I.V."/>
            <person name="Debuchy R."/>
            <person name="Gladieux P."/>
            <person name="Thoren M.H."/>
            <person name="Johannesson H."/>
        </authorList>
    </citation>
    <scope>NUCLEOTIDE SEQUENCE</scope>
    <source>
        <strain evidence="6">CBS 123565</strain>
    </source>
</reference>
<dbReference type="InterPro" id="IPR013024">
    <property type="entry name" value="GGCT-like"/>
</dbReference>
<evidence type="ECO:0000256" key="3">
    <source>
        <dbReference type="PIRSR" id="PIRSR617939-1"/>
    </source>
</evidence>
<organism evidence="6 7">
    <name type="scientific">Trichocladium antarcticum</name>
    <dbReference type="NCBI Taxonomy" id="1450529"/>
    <lineage>
        <taxon>Eukaryota</taxon>
        <taxon>Fungi</taxon>
        <taxon>Dikarya</taxon>
        <taxon>Ascomycota</taxon>
        <taxon>Pezizomycotina</taxon>
        <taxon>Sordariomycetes</taxon>
        <taxon>Sordariomycetidae</taxon>
        <taxon>Sordariales</taxon>
        <taxon>Chaetomiaceae</taxon>
        <taxon>Trichocladium</taxon>
    </lineage>
</organism>
<feature type="domain" description="Gamma-glutamylcyclotransferase AIG2-like" evidence="5">
    <location>
        <begin position="6"/>
        <end position="93"/>
    </location>
</feature>
<feature type="active site" description="Proton acceptor" evidence="3">
    <location>
        <position position="79"/>
    </location>
</feature>
<proteinExistence type="predicted"/>
<dbReference type="PANTHER" id="PTHR12935:SF0">
    <property type="entry name" value="GAMMA-GLUTAMYLCYCLOTRANSFERASE"/>
    <property type="match status" value="1"/>
</dbReference>
<dbReference type="InterPro" id="IPR036568">
    <property type="entry name" value="GGCT-like_sf"/>
</dbReference>
<feature type="non-terminal residue" evidence="6">
    <location>
        <position position="95"/>
    </location>
</feature>
<dbReference type="InterPro" id="IPR017939">
    <property type="entry name" value="G-Glutamylcylcotransferase"/>
</dbReference>
<accession>A0AAN6UQK6</accession>
<dbReference type="InterPro" id="IPR009288">
    <property type="entry name" value="AIG2-like_dom"/>
</dbReference>
<evidence type="ECO:0000313" key="6">
    <source>
        <dbReference type="EMBL" id="KAK4136875.1"/>
    </source>
</evidence>
<evidence type="ECO:0000256" key="1">
    <source>
        <dbReference type="ARBA" id="ARBA00012346"/>
    </source>
</evidence>
<dbReference type="PANTHER" id="PTHR12935">
    <property type="entry name" value="GAMMA-GLUTAMYLCYCLOTRANSFERASE"/>
    <property type="match status" value="1"/>
</dbReference>
<reference evidence="6" key="1">
    <citation type="journal article" date="2023" name="Mol. Phylogenet. Evol.">
        <title>Genome-scale phylogeny and comparative genomics of the fungal order Sordariales.</title>
        <authorList>
            <person name="Hensen N."/>
            <person name="Bonometti L."/>
            <person name="Westerberg I."/>
            <person name="Brannstrom I.O."/>
            <person name="Guillou S."/>
            <person name="Cros-Aarteil S."/>
            <person name="Calhoun S."/>
            <person name="Haridas S."/>
            <person name="Kuo A."/>
            <person name="Mondo S."/>
            <person name="Pangilinan J."/>
            <person name="Riley R."/>
            <person name="LaButti K."/>
            <person name="Andreopoulos B."/>
            <person name="Lipzen A."/>
            <person name="Chen C."/>
            <person name="Yan M."/>
            <person name="Daum C."/>
            <person name="Ng V."/>
            <person name="Clum A."/>
            <person name="Steindorff A."/>
            <person name="Ohm R.A."/>
            <person name="Martin F."/>
            <person name="Silar P."/>
            <person name="Natvig D.O."/>
            <person name="Lalanne C."/>
            <person name="Gautier V."/>
            <person name="Ament-Velasquez S.L."/>
            <person name="Kruys A."/>
            <person name="Hutchinson M.I."/>
            <person name="Powell A.J."/>
            <person name="Barry K."/>
            <person name="Miller A.N."/>
            <person name="Grigoriev I.V."/>
            <person name="Debuchy R."/>
            <person name="Gladieux P."/>
            <person name="Hiltunen Thoren M."/>
            <person name="Johannesson H."/>
        </authorList>
    </citation>
    <scope>NUCLEOTIDE SEQUENCE</scope>
    <source>
        <strain evidence="6">CBS 123565</strain>
    </source>
</reference>
<sequence>MSPTLYFAFGSNLWQHQMTLRCPSSPYVGIGRLRGYTWFINARGYANIAPAPSPDSGDEVWGLVYDLAEQDEAQLDRNEGVPYAYVKRVVDVEFL</sequence>
<comment type="caution">
    <text evidence="6">The sequence shown here is derived from an EMBL/GenBank/DDBJ whole genome shotgun (WGS) entry which is preliminary data.</text>
</comment>
<dbReference type="Gene3D" id="3.10.490.10">
    <property type="entry name" value="Gamma-glutamyl cyclotransferase-like"/>
    <property type="match status" value="1"/>
</dbReference>
<dbReference type="SUPFAM" id="SSF110857">
    <property type="entry name" value="Gamma-glutamyl cyclotransferase-like"/>
    <property type="match status" value="1"/>
</dbReference>
<name>A0AAN6UQK6_9PEZI</name>
<dbReference type="Pfam" id="PF06094">
    <property type="entry name" value="GGACT"/>
    <property type="match status" value="1"/>
</dbReference>
<evidence type="ECO:0000256" key="2">
    <source>
        <dbReference type="ARBA" id="ARBA00023239"/>
    </source>
</evidence>